<dbReference type="InterPro" id="IPR050398">
    <property type="entry name" value="HssS/ArlS-like"/>
</dbReference>
<feature type="transmembrane region" description="Helical" evidence="14">
    <location>
        <begin position="171"/>
        <end position="192"/>
    </location>
</feature>
<comment type="caution">
    <text evidence="17">The sequence shown here is derived from an EMBL/GenBank/DDBJ whole genome shotgun (WGS) entry which is preliminary data.</text>
</comment>
<evidence type="ECO:0000256" key="1">
    <source>
        <dbReference type="ARBA" id="ARBA00000085"/>
    </source>
</evidence>
<dbReference type="InterPro" id="IPR003660">
    <property type="entry name" value="HAMP_dom"/>
</dbReference>
<dbReference type="CDD" id="cd06225">
    <property type="entry name" value="HAMP"/>
    <property type="match status" value="1"/>
</dbReference>
<dbReference type="RefSeq" id="WP_008044898.1">
    <property type="nucleotide sequence ID" value="NZ_CH724151.1"/>
</dbReference>
<dbReference type="Pfam" id="PF00512">
    <property type="entry name" value="HisKA"/>
    <property type="match status" value="1"/>
</dbReference>
<dbReference type="InterPro" id="IPR004358">
    <property type="entry name" value="Sig_transdc_His_kin-like_C"/>
</dbReference>
<evidence type="ECO:0000259" key="16">
    <source>
        <dbReference type="PROSITE" id="PS50885"/>
    </source>
</evidence>
<dbReference type="PANTHER" id="PTHR45528:SF1">
    <property type="entry name" value="SENSOR HISTIDINE KINASE CPXA"/>
    <property type="match status" value="1"/>
</dbReference>
<keyword evidence="11 14" id="KW-1133">Transmembrane helix</keyword>
<evidence type="ECO:0000313" key="17">
    <source>
        <dbReference type="EMBL" id="EAR11321.1"/>
    </source>
</evidence>
<feature type="transmembrane region" description="Helical" evidence="14">
    <location>
        <begin position="20"/>
        <end position="38"/>
    </location>
</feature>
<evidence type="ECO:0000313" key="18">
    <source>
        <dbReference type="Proteomes" id="UP000005953"/>
    </source>
</evidence>
<dbReference type="EC" id="2.7.13.3" evidence="3"/>
<evidence type="ECO:0000256" key="14">
    <source>
        <dbReference type="SAM" id="Phobius"/>
    </source>
</evidence>
<keyword evidence="12" id="KW-0902">Two-component regulatory system</keyword>
<dbReference type="STRING" id="314283.MED297_20577"/>
<feature type="domain" description="Histidine kinase" evidence="15">
    <location>
        <begin position="252"/>
        <end position="462"/>
    </location>
</feature>
<keyword evidence="4" id="KW-1003">Cell membrane</keyword>
<keyword evidence="13 14" id="KW-0472">Membrane</keyword>
<protein>
    <recommendedName>
        <fullName evidence="3">histidine kinase</fullName>
        <ecNumber evidence="3">2.7.13.3</ecNumber>
    </recommendedName>
</protein>
<evidence type="ECO:0000256" key="6">
    <source>
        <dbReference type="ARBA" id="ARBA00022679"/>
    </source>
</evidence>
<dbReference type="Pfam" id="PF00672">
    <property type="entry name" value="HAMP"/>
    <property type="match status" value="1"/>
</dbReference>
<keyword evidence="10" id="KW-0067">ATP-binding</keyword>
<dbReference type="SMART" id="SM00304">
    <property type="entry name" value="HAMP"/>
    <property type="match status" value="1"/>
</dbReference>
<dbReference type="Pfam" id="PF02518">
    <property type="entry name" value="HATPase_c"/>
    <property type="match status" value="1"/>
</dbReference>
<sequence length="475" mass="53627">MRWRSFFRRLNPLGSVFGKIWLSFWFSLIVIVVAAYFVSYQAAQQYQVAPPTAKQMMVLNSLEFPELGSTGGDYAVIQQLLETYNLSSQHQLYLVDDRYQLLGRPQPPKRILVMLSEMMENEGMRVGQWRNEAWLGPMEIAFNGLNFRLFIRGVPSLPPANLPWWLESQWVQLAFALTVSGIMSLLLTWSLVRPIEKLRQTVRAMARGTLDVRAGSSVSARSDEIGELGRDFDDMANRIEDLVSAQQRLLSNVSHELRSPLTRLQVAMGIVRQKAPEGLDRALNRIERESDRLENMIAQILKLSRFENEMQQADWQWLDVTDMIRRVVDDARFEAHPRGIQIELDASDTVRMIGDGQLLHSSVENVIRNALRFSPDNGQIRVSLSVVNRRAVVSICDQGPGVPEDKLVRLFDPFYRLDQSNTGAGLGLNIALQAVQMHKGVIYAENLSTGGLKVVIELPLKHQPPGVPSSLPSPG</sequence>
<dbReference type="SMART" id="SM00387">
    <property type="entry name" value="HATPase_c"/>
    <property type="match status" value="1"/>
</dbReference>
<evidence type="ECO:0000256" key="5">
    <source>
        <dbReference type="ARBA" id="ARBA00022553"/>
    </source>
</evidence>
<evidence type="ECO:0000256" key="12">
    <source>
        <dbReference type="ARBA" id="ARBA00023012"/>
    </source>
</evidence>
<evidence type="ECO:0000259" key="15">
    <source>
        <dbReference type="PROSITE" id="PS50109"/>
    </source>
</evidence>
<dbReference type="InterPro" id="IPR003594">
    <property type="entry name" value="HATPase_dom"/>
</dbReference>
<dbReference type="SUPFAM" id="SSF158472">
    <property type="entry name" value="HAMP domain-like"/>
    <property type="match status" value="1"/>
</dbReference>
<organism evidence="17 18">
    <name type="scientific">Reinekea blandensis MED297</name>
    <dbReference type="NCBI Taxonomy" id="314283"/>
    <lineage>
        <taxon>Bacteria</taxon>
        <taxon>Pseudomonadati</taxon>
        <taxon>Pseudomonadota</taxon>
        <taxon>Gammaproteobacteria</taxon>
        <taxon>Oceanospirillales</taxon>
        <taxon>Saccharospirillaceae</taxon>
        <taxon>Reinekea</taxon>
    </lineage>
</organism>
<proteinExistence type="predicted"/>
<dbReference type="PROSITE" id="PS50885">
    <property type="entry name" value="HAMP"/>
    <property type="match status" value="1"/>
</dbReference>
<dbReference type="Gene3D" id="3.30.565.10">
    <property type="entry name" value="Histidine kinase-like ATPase, C-terminal domain"/>
    <property type="match status" value="1"/>
</dbReference>
<dbReference type="InterPro" id="IPR036890">
    <property type="entry name" value="HATPase_C_sf"/>
</dbReference>
<dbReference type="SUPFAM" id="SSF55874">
    <property type="entry name" value="ATPase domain of HSP90 chaperone/DNA topoisomerase II/histidine kinase"/>
    <property type="match status" value="1"/>
</dbReference>
<dbReference type="PANTHER" id="PTHR45528">
    <property type="entry name" value="SENSOR HISTIDINE KINASE CPXA"/>
    <property type="match status" value="1"/>
</dbReference>
<keyword evidence="18" id="KW-1185">Reference proteome</keyword>
<comment type="subcellular location">
    <subcellularLocation>
        <location evidence="2">Cell membrane</location>
        <topology evidence="2">Multi-pass membrane protein</topology>
    </subcellularLocation>
</comment>
<dbReference type="InterPro" id="IPR003661">
    <property type="entry name" value="HisK_dim/P_dom"/>
</dbReference>
<reference evidence="17 18" key="1">
    <citation type="submission" date="2006-02" db="EMBL/GenBank/DDBJ databases">
        <authorList>
            <person name="Pinhassi J."/>
            <person name="Pedros-Alio C."/>
            <person name="Ferriera S."/>
            <person name="Johnson J."/>
            <person name="Kravitz S."/>
            <person name="Halpern A."/>
            <person name="Remington K."/>
            <person name="Beeson K."/>
            <person name="Tran B."/>
            <person name="Rogers Y.-H."/>
            <person name="Friedman R."/>
            <person name="Venter J.C."/>
        </authorList>
    </citation>
    <scope>NUCLEOTIDE SEQUENCE [LARGE SCALE GENOMIC DNA]</scope>
    <source>
        <strain evidence="17 18">MED297</strain>
    </source>
</reference>
<evidence type="ECO:0000256" key="10">
    <source>
        <dbReference type="ARBA" id="ARBA00022840"/>
    </source>
</evidence>
<accession>A4B9M0</accession>
<keyword evidence="7 14" id="KW-0812">Transmembrane</keyword>
<dbReference type="Gene3D" id="1.10.8.500">
    <property type="entry name" value="HAMP domain in histidine kinase"/>
    <property type="match status" value="1"/>
</dbReference>
<keyword evidence="6" id="KW-0808">Transferase</keyword>
<dbReference type="GO" id="GO:0005524">
    <property type="term" value="F:ATP binding"/>
    <property type="evidence" value="ECO:0007669"/>
    <property type="project" value="UniProtKB-KW"/>
</dbReference>
<evidence type="ECO:0000256" key="3">
    <source>
        <dbReference type="ARBA" id="ARBA00012438"/>
    </source>
</evidence>
<dbReference type="GO" id="GO:0005886">
    <property type="term" value="C:plasma membrane"/>
    <property type="evidence" value="ECO:0007669"/>
    <property type="project" value="UniProtKB-SubCell"/>
</dbReference>
<dbReference type="CDD" id="cd00082">
    <property type="entry name" value="HisKA"/>
    <property type="match status" value="1"/>
</dbReference>
<evidence type="ECO:0000256" key="4">
    <source>
        <dbReference type="ARBA" id="ARBA00022475"/>
    </source>
</evidence>
<dbReference type="OrthoDB" id="9804645at2"/>
<evidence type="ECO:0000256" key="7">
    <source>
        <dbReference type="ARBA" id="ARBA00022692"/>
    </source>
</evidence>
<gene>
    <name evidence="17" type="ORF">MED297_20577</name>
</gene>
<dbReference type="InterPro" id="IPR036097">
    <property type="entry name" value="HisK_dim/P_sf"/>
</dbReference>
<dbReference type="EMBL" id="AAOE01000001">
    <property type="protein sequence ID" value="EAR11321.1"/>
    <property type="molecule type" value="Genomic_DNA"/>
</dbReference>
<dbReference type="AlphaFoldDB" id="A4B9M0"/>
<name>A4B9M0_9GAMM</name>
<evidence type="ECO:0000256" key="2">
    <source>
        <dbReference type="ARBA" id="ARBA00004651"/>
    </source>
</evidence>
<dbReference type="SUPFAM" id="SSF47384">
    <property type="entry name" value="Homodimeric domain of signal transducing histidine kinase"/>
    <property type="match status" value="1"/>
</dbReference>
<comment type="catalytic activity">
    <reaction evidence="1">
        <text>ATP + protein L-histidine = ADP + protein N-phospho-L-histidine.</text>
        <dbReference type="EC" id="2.7.13.3"/>
    </reaction>
</comment>
<evidence type="ECO:0000256" key="11">
    <source>
        <dbReference type="ARBA" id="ARBA00022989"/>
    </source>
</evidence>
<dbReference type="HOGENOM" id="CLU_000445_89_27_6"/>
<evidence type="ECO:0000256" key="8">
    <source>
        <dbReference type="ARBA" id="ARBA00022741"/>
    </source>
</evidence>
<dbReference type="PRINTS" id="PR00344">
    <property type="entry name" value="BCTRLSENSOR"/>
</dbReference>
<evidence type="ECO:0000256" key="13">
    <source>
        <dbReference type="ARBA" id="ARBA00023136"/>
    </source>
</evidence>
<dbReference type="GO" id="GO:0000155">
    <property type="term" value="F:phosphorelay sensor kinase activity"/>
    <property type="evidence" value="ECO:0007669"/>
    <property type="project" value="InterPro"/>
</dbReference>
<keyword evidence="9 17" id="KW-0418">Kinase</keyword>
<dbReference type="SMART" id="SM00388">
    <property type="entry name" value="HisKA"/>
    <property type="match status" value="1"/>
</dbReference>
<keyword evidence="8" id="KW-0547">Nucleotide-binding</keyword>
<dbReference type="Proteomes" id="UP000005953">
    <property type="component" value="Unassembled WGS sequence"/>
</dbReference>
<feature type="domain" description="HAMP" evidence="16">
    <location>
        <begin position="189"/>
        <end position="244"/>
    </location>
</feature>
<dbReference type="Gene3D" id="1.10.287.130">
    <property type="match status" value="1"/>
</dbReference>
<dbReference type="PROSITE" id="PS50109">
    <property type="entry name" value="HIS_KIN"/>
    <property type="match status" value="1"/>
</dbReference>
<keyword evidence="5" id="KW-0597">Phosphoprotein</keyword>
<dbReference type="InterPro" id="IPR005467">
    <property type="entry name" value="His_kinase_dom"/>
</dbReference>
<evidence type="ECO:0000256" key="9">
    <source>
        <dbReference type="ARBA" id="ARBA00022777"/>
    </source>
</evidence>